<keyword evidence="2" id="KW-1185">Reference proteome</keyword>
<evidence type="ECO:0000256" key="1">
    <source>
        <dbReference type="SAM" id="MobiDB-lite"/>
    </source>
</evidence>
<proteinExistence type="predicted"/>
<gene>
    <name evidence="3" type="primary">LOC103667491</name>
</gene>
<name>A0A8M1G7B9_URSMA</name>
<dbReference type="Proteomes" id="UP000261680">
    <property type="component" value="Unplaced"/>
</dbReference>
<dbReference type="AlphaFoldDB" id="A0A8M1G7B9"/>
<accession>A0A8M1G7B9</accession>
<sequence>MHPSRRGPRSPSRRAFCGARPVGPPCARAHAAPSGGSGRGSRGWEGAAGCPPPPGLAGRGRPRGLRREPRLKAGGAGGEETSEEGYERTFPAFIMGSSALLRALQRPWAHSALPGPKPTASTPCGARRHDRAGGLAYLCQCPLSRLLLNFPRLLSYPVIS</sequence>
<evidence type="ECO:0000313" key="2">
    <source>
        <dbReference type="Proteomes" id="UP000261680"/>
    </source>
</evidence>
<protein>
    <submittedName>
        <fullName evidence="3">Collagen alpha-1(I) chain-like</fullName>
    </submittedName>
</protein>
<organism evidence="2 3">
    <name type="scientific">Ursus maritimus</name>
    <name type="common">Polar bear</name>
    <name type="synonym">Thalarctos maritimus</name>
    <dbReference type="NCBI Taxonomy" id="29073"/>
    <lineage>
        <taxon>Eukaryota</taxon>
        <taxon>Metazoa</taxon>
        <taxon>Chordata</taxon>
        <taxon>Craniata</taxon>
        <taxon>Vertebrata</taxon>
        <taxon>Euteleostomi</taxon>
        <taxon>Mammalia</taxon>
        <taxon>Eutheria</taxon>
        <taxon>Laurasiatheria</taxon>
        <taxon>Carnivora</taxon>
        <taxon>Caniformia</taxon>
        <taxon>Ursidae</taxon>
        <taxon>Ursus</taxon>
    </lineage>
</organism>
<feature type="compositionally biased region" description="Basic residues" evidence="1">
    <location>
        <begin position="1"/>
        <end position="12"/>
    </location>
</feature>
<reference evidence="3" key="1">
    <citation type="submission" date="2025-08" db="UniProtKB">
        <authorList>
            <consortium name="RefSeq"/>
        </authorList>
    </citation>
    <scope>IDENTIFICATION</scope>
    <source>
        <tissue evidence="3">Whole blood</tissue>
    </source>
</reference>
<dbReference type="KEGG" id="umr:103667491"/>
<feature type="region of interest" description="Disordered" evidence="1">
    <location>
        <begin position="1"/>
        <end position="86"/>
    </location>
</feature>
<dbReference type="RefSeq" id="XP_040490527.1">
    <property type="nucleotide sequence ID" value="XM_040634593.1"/>
</dbReference>
<evidence type="ECO:0000313" key="3">
    <source>
        <dbReference type="RefSeq" id="XP_040490527.1"/>
    </source>
</evidence>
<dbReference type="GeneID" id="103667491"/>